<keyword evidence="3" id="KW-0067">ATP-binding</keyword>
<sequence length="148" mass="16765">MAKKRNKDFGFIIQHFALIDGISVEKNIELPLLYGKVEKSKRKERVEELLEKLSIKDKRKKMPTELSGGQCQRVAIARALANRPKIILADEPTGALDSENGKSIMKILKDLNKDGATVIIVTHDKNIAKECNREIVMKDGRIIDERKN</sequence>
<dbReference type="Gene3D" id="3.40.50.300">
    <property type="entry name" value="P-loop containing nucleotide triphosphate hydrolases"/>
    <property type="match status" value="1"/>
</dbReference>
<dbReference type="EMBL" id="LTAY01000035">
    <property type="protein sequence ID" value="OPX48182.1"/>
    <property type="molecule type" value="Genomic_DNA"/>
</dbReference>
<dbReference type="InterPro" id="IPR027417">
    <property type="entry name" value="P-loop_NTPase"/>
</dbReference>
<organism evidence="3 4">
    <name type="scientific">Clostridium thermobutyricum DSM 4928</name>
    <dbReference type="NCBI Taxonomy" id="1121339"/>
    <lineage>
        <taxon>Bacteria</taxon>
        <taxon>Bacillati</taxon>
        <taxon>Bacillota</taxon>
        <taxon>Clostridia</taxon>
        <taxon>Eubacteriales</taxon>
        <taxon>Clostridiaceae</taxon>
        <taxon>Clostridium</taxon>
    </lineage>
</organism>
<evidence type="ECO:0000259" key="2">
    <source>
        <dbReference type="Pfam" id="PF00005"/>
    </source>
</evidence>
<dbReference type="PANTHER" id="PTHR42798:SF7">
    <property type="entry name" value="ALPHA-D-RIBOSE 1-METHYLPHOSPHONATE 5-TRIPHOSPHATE SYNTHASE SUBUNIT PHNL"/>
    <property type="match status" value="1"/>
</dbReference>
<gene>
    <name evidence="3" type="primary">macB</name>
    <name evidence="3" type="ORF">CLTHE_13140</name>
</gene>
<evidence type="ECO:0000313" key="4">
    <source>
        <dbReference type="Proteomes" id="UP000191448"/>
    </source>
</evidence>
<reference evidence="3 4" key="1">
    <citation type="submission" date="2016-02" db="EMBL/GenBank/DDBJ databases">
        <title>Genome sequence of Clostridium thermobutyricum DSM 4928.</title>
        <authorList>
            <person name="Poehlein A."/>
            <person name="Daniel R."/>
        </authorList>
    </citation>
    <scope>NUCLEOTIDE SEQUENCE [LARGE SCALE GENOMIC DNA]</scope>
    <source>
        <strain evidence="3 4">DSM 4928</strain>
    </source>
</reference>
<dbReference type="GO" id="GO:0016887">
    <property type="term" value="F:ATP hydrolysis activity"/>
    <property type="evidence" value="ECO:0007669"/>
    <property type="project" value="InterPro"/>
</dbReference>
<comment type="similarity">
    <text evidence="1">Belongs to the ABC transporter superfamily.</text>
</comment>
<accession>A0A1V4SVP5</accession>
<dbReference type="Proteomes" id="UP000191448">
    <property type="component" value="Unassembled WGS sequence"/>
</dbReference>
<feature type="domain" description="ABC transporter" evidence="2">
    <location>
        <begin position="3"/>
        <end position="93"/>
    </location>
</feature>
<keyword evidence="3" id="KW-0378">Hydrolase</keyword>
<dbReference type="SUPFAM" id="SSF52540">
    <property type="entry name" value="P-loop containing nucleoside triphosphate hydrolases"/>
    <property type="match status" value="1"/>
</dbReference>
<dbReference type="InterPro" id="IPR003439">
    <property type="entry name" value="ABC_transporter-like_ATP-bd"/>
</dbReference>
<dbReference type="AlphaFoldDB" id="A0A1V4SVP5"/>
<dbReference type="Pfam" id="PF00005">
    <property type="entry name" value="ABC_tran"/>
    <property type="match status" value="1"/>
</dbReference>
<dbReference type="PANTHER" id="PTHR42798">
    <property type="entry name" value="LIPOPROTEIN-RELEASING SYSTEM ATP-BINDING PROTEIN LOLD"/>
    <property type="match status" value="1"/>
</dbReference>
<proteinExistence type="inferred from homology"/>
<protein>
    <submittedName>
        <fullName evidence="3">Macrolide export ATP-binding/permease protein MacB</fullName>
        <ecNumber evidence="3">3.6.3.-</ecNumber>
    </submittedName>
</protein>
<dbReference type="EC" id="3.6.3.-" evidence="3"/>
<comment type="caution">
    <text evidence="3">The sequence shown here is derived from an EMBL/GenBank/DDBJ whole genome shotgun (WGS) entry which is preliminary data.</text>
</comment>
<dbReference type="InterPro" id="IPR017871">
    <property type="entry name" value="ABC_transporter-like_CS"/>
</dbReference>
<name>A0A1V4SVP5_9CLOT</name>
<keyword evidence="3" id="KW-0547">Nucleotide-binding</keyword>
<evidence type="ECO:0000313" key="3">
    <source>
        <dbReference type="EMBL" id="OPX48182.1"/>
    </source>
</evidence>
<dbReference type="PROSITE" id="PS00211">
    <property type="entry name" value="ABC_TRANSPORTER_1"/>
    <property type="match status" value="1"/>
</dbReference>
<evidence type="ECO:0000256" key="1">
    <source>
        <dbReference type="ARBA" id="ARBA00005417"/>
    </source>
</evidence>
<dbReference type="GO" id="GO:0005524">
    <property type="term" value="F:ATP binding"/>
    <property type="evidence" value="ECO:0007669"/>
    <property type="project" value="UniProtKB-KW"/>
</dbReference>